<gene>
    <name evidence="1" type="ORF">PLEOSDRAFT_169263</name>
</gene>
<proteinExistence type="predicted"/>
<dbReference type="AlphaFoldDB" id="A0A067NM37"/>
<accession>A0A067NM37</accession>
<sequence>MSTTISPRDLSNLAALLAQHNLSLPPQLAALVEPAPTPAVPTAAVAAPATAPTPAVPAGTAAAPVLPVLIVGTDGMTDEDTGPEVEPVDLGHICCTNCSATLVLEVLRADASDTPRSATPSKRWYSITVGRQIGVFHGVWEDEFKHLVDGVPYWAARRCANEPQARSHFKAAADNGRTFVHVDD</sequence>
<name>A0A067NM37_PLEO1</name>
<dbReference type="OrthoDB" id="3270804at2759"/>
<dbReference type="EMBL" id="KL198010">
    <property type="protein sequence ID" value="KDQ25167.1"/>
    <property type="molecule type" value="Genomic_DNA"/>
</dbReference>
<dbReference type="HOGENOM" id="CLU_125100_0_0_1"/>
<evidence type="ECO:0000313" key="2">
    <source>
        <dbReference type="Proteomes" id="UP000027073"/>
    </source>
</evidence>
<dbReference type="InParanoid" id="A0A067NM37"/>
<organism evidence="1 2">
    <name type="scientific">Pleurotus ostreatus (strain PC15)</name>
    <name type="common">Oyster mushroom</name>
    <dbReference type="NCBI Taxonomy" id="1137138"/>
    <lineage>
        <taxon>Eukaryota</taxon>
        <taxon>Fungi</taxon>
        <taxon>Dikarya</taxon>
        <taxon>Basidiomycota</taxon>
        <taxon>Agaricomycotina</taxon>
        <taxon>Agaricomycetes</taxon>
        <taxon>Agaricomycetidae</taxon>
        <taxon>Agaricales</taxon>
        <taxon>Pleurotineae</taxon>
        <taxon>Pleurotaceae</taxon>
        <taxon>Pleurotus</taxon>
    </lineage>
</organism>
<dbReference type="VEuPathDB" id="FungiDB:PLEOSDRAFT_169263"/>
<protein>
    <submittedName>
        <fullName evidence="1">Uncharacterized protein</fullName>
    </submittedName>
</protein>
<evidence type="ECO:0000313" key="1">
    <source>
        <dbReference type="EMBL" id="KDQ25167.1"/>
    </source>
</evidence>
<dbReference type="Proteomes" id="UP000027073">
    <property type="component" value="Unassembled WGS sequence"/>
</dbReference>
<reference evidence="2" key="1">
    <citation type="journal article" date="2014" name="Proc. Natl. Acad. Sci. U.S.A.">
        <title>Extensive sampling of basidiomycete genomes demonstrates inadequacy of the white-rot/brown-rot paradigm for wood decay fungi.</title>
        <authorList>
            <person name="Riley R."/>
            <person name="Salamov A.A."/>
            <person name="Brown D.W."/>
            <person name="Nagy L.G."/>
            <person name="Floudas D."/>
            <person name="Held B.W."/>
            <person name="Levasseur A."/>
            <person name="Lombard V."/>
            <person name="Morin E."/>
            <person name="Otillar R."/>
            <person name="Lindquist E.A."/>
            <person name="Sun H."/>
            <person name="LaButti K.M."/>
            <person name="Schmutz J."/>
            <person name="Jabbour D."/>
            <person name="Luo H."/>
            <person name="Baker S.E."/>
            <person name="Pisabarro A.G."/>
            <person name="Walton J.D."/>
            <person name="Blanchette R.A."/>
            <person name="Henrissat B."/>
            <person name="Martin F."/>
            <person name="Cullen D."/>
            <person name="Hibbett D.S."/>
            <person name="Grigoriev I.V."/>
        </authorList>
    </citation>
    <scope>NUCLEOTIDE SEQUENCE [LARGE SCALE GENOMIC DNA]</scope>
    <source>
        <strain evidence="2">PC15</strain>
    </source>
</reference>